<keyword evidence="10" id="KW-0326">Glycosidase</keyword>
<evidence type="ECO:0000256" key="9">
    <source>
        <dbReference type="ARBA" id="ARBA00023277"/>
    </source>
</evidence>
<dbReference type="Gene3D" id="3.20.20.80">
    <property type="entry name" value="Glycosidases"/>
    <property type="match status" value="1"/>
</dbReference>
<dbReference type="Pfam" id="PF00128">
    <property type="entry name" value="Alpha-amylase"/>
    <property type="match status" value="1"/>
</dbReference>
<dbReference type="PANTHER" id="PTHR10357:SF215">
    <property type="entry name" value="ALPHA-AMYLASE 1"/>
    <property type="match status" value="1"/>
</dbReference>
<gene>
    <name evidence="14" type="ORF">AB1471_07375</name>
</gene>
<keyword evidence="15" id="KW-1185">Reference proteome</keyword>
<feature type="transmembrane region" description="Helical" evidence="11">
    <location>
        <begin position="483"/>
        <end position="503"/>
    </location>
</feature>
<comment type="caution">
    <text evidence="14">The sequence shown here is derived from an EMBL/GenBank/DDBJ whole genome shotgun (WGS) entry which is preliminary data.</text>
</comment>
<reference evidence="14 15" key="1">
    <citation type="journal article" date="1979" name="Int. J. Syst. Evol. Microbiol.">
        <title>Bacillus globisporus subsp. marinus subsp. nov.</title>
        <authorList>
            <person name="Liu H."/>
        </authorList>
    </citation>
    <scope>NUCLEOTIDE SEQUENCE [LARGE SCALE GENOMIC DNA]</scope>
    <source>
        <strain evidence="14 15">DSM 1297</strain>
    </source>
</reference>
<evidence type="ECO:0000259" key="13">
    <source>
        <dbReference type="SMART" id="SM00642"/>
    </source>
</evidence>
<evidence type="ECO:0000256" key="3">
    <source>
        <dbReference type="ARBA" id="ARBA00008061"/>
    </source>
</evidence>
<dbReference type="PANTHER" id="PTHR10357">
    <property type="entry name" value="ALPHA-AMYLASE FAMILY MEMBER"/>
    <property type="match status" value="1"/>
</dbReference>
<dbReference type="Gene3D" id="2.60.40.1180">
    <property type="entry name" value="Golgi alpha-mannosidase II"/>
    <property type="match status" value="1"/>
</dbReference>
<dbReference type="SUPFAM" id="SSF51011">
    <property type="entry name" value="Glycosyl hydrolase domain"/>
    <property type="match status" value="1"/>
</dbReference>
<dbReference type="PIRSF" id="PIRSF001024">
    <property type="entry name" value="Alph-amyl_fung"/>
    <property type="match status" value="1"/>
</dbReference>
<dbReference type="Pfam" id="PF22026">
    <property type="entry name" value="Alpha-amylase_C_2"/>
    <property type="match status" value="1"/>
</dbReference>
<comment type="cofactor">
    <cofactor evidence="2">
        <name>Ca(2+)</name>
        <dbReference type="ChEBI" id="CHEBI:29108"/>
    </cofactor>
</comment>
<name>A0ABV3Q2P7_9BACL</name>
<evidence type="ECO:0000256" key="7">
    <source>
        <dbReference type="ARBA" id="ARBA00022801"/>
    </source>
</evidence>
<evidence type="ECO:0000256" key="11">
    <source>
        <dbReference type="SAM" id="Phobius"/>
    </source>
</evidence>
<feature type="domain" description="Glycosyl hydrolase family 13 catalytic" evidence="13">
    <location>
        <begin position="41"/>
        <end position="387"/>
    </location>
</feature>
<dbReference type="GO" id="GO:0016787">
    <property type="term" value="F:hydrolase activity"/>
    <property type="evidence" value="ECO:0007669"/>
    <property type="project" value="UniProtKB-KW"/>
</dbReference>
<protein>
    <recommendedName>
        <fullName evidence="4">alpha-amylase</fullName>
        <ecNumber evidence="4">3.2.1.1</ecNumber>
    </recommendedName>
</protein>
<dbReference type="EC" id="3.2.1.1" evidence="4"/>
<evidence type="ECO:0000256" key="1">
    <source>
        <dbReference type="ARBA" id="ARBA00000548"/>
    </source>
</evidence>
<feature type="chain" id="PRO_5045532726" description="alpha-amylase" evidence="12">
    <location>
        <begin position="27"/>
        <end position="512"/>
    </location>
</feature>
<keyword evidence="5" id="KW-0479">Metal-binding</keyword>
<dbReference type="SMART" id="SM00642">
    <property type="entry name" value="Aamy"/>
    <property type="match status" value="1"/>
</dbReference>
<evidence type="ECO:0000256" key="10">
    <source>
        <dbReference type="ARBA" id="ARBA00023295"/>
    </source>
</evidence>
<sequence length="512" mass="58931">MGRVNGALFLITILLFNSVFATSAFAVEKEERKWQDESIYFLMVDRFANGDSSNDQFIDTQDPLAYHGGDFKGIQDRLDHIDDMGFTTMLLTPIFQNEEGGFHGYWIEDFYETEDHFGSIDEFKQLVDAAHERGIKVILDFVVSYTGPNHPWVSDSKKEDWYHEESPMDNDLDHVQNEWIDGLPALNTENPEVSEYLFDAAKWWIEETDIDGYRLNNVEHVTADFLTEFSQEVKSVKENFYLIGEVYGNEIGEIATYANPGIDGFLDFPLAEQMRSAFKNVDQSTSSLFNYWDDSQQFIENPYLMGNFIDNQEMSRFTRLAADENMFPGTRWELATAFMFTVPGIPIMYYGSEIALDGGEGPDNIPLMDFNVDEELKDYISDLGRLRQELPALTRGSLDVLHNDHGMLVYKREYQDEIIIIAINNTSTTQKVTLSDEELRNDGELRGLLGGDLVRENNGNYDIVLDREVAEIYALTDKVGFNYWLLSAVAVVWIFFISLFIYMKKRGKRNQQ</sequence>
<dbReference type="RefSeq" id="WP_367779102.1">
    <property type="nucleotide sequence ID" value="NZ_JBFMIA010000004.1"/>
</dbReference>
<dbReference type="InterPro" id="IPR006047">
    <property type="entry name" value="GH13_cat_dom"/>
</dbReference>
<keyword evidence="7 14" id="KW-0378">Hydrolase</keyword>
<dbReference type="InterPro" id="IPR017853">
    <property type="entry name" value="GH"/>
</dbReference>
<keyword evidence="8" id="KW-0106">Calcium</keyword>
<keyword evidence="11" id="KW-1133">Transmembrane helix</keyword>
<proteinExistence type="inferred from homology"/>
<evidence type="ECO:0000256" key="2">
    <source>
        <dbReference type="ARBA" id="ARBA00001913"/>
    </source>
</evidence>
<evidence type="ECO:0000256" key="5">
    <source>
        <dbReference type="ARBA" id="ARBA00022723"/>
    </source>
</evidence>
<dbReference type="InterPro" id="IPR013780">
    <property type="entry name" value="Glyco_hydro_b"/>
</dbReference>
<comment type="catalytic activity">
    <reaction evidence="1">
        <text>Endohydrolysis of (1-&gt;4)-alpha-D-glucosidic linkages in polysaccharides containing three or more (1-&gt;4)-alpha-linked D-glucose units.</text>
        <dbReference type="EC" id="3.2.1.1"/>
    </reaction>
</comment>
<evidence type="ECO:0000256" key="6">
    <source>
        <dbReference type="ARBA" id="ARBA00022729"/>
    </source>
</evidence>
<evidence type="ECO:0000256" key="4">
    <source>
        <dbReference type="ARBA" id="ARBA00012595"/>
    </source>
</evidence>
<keyword evidence="6 12" id="KW-0732">Signal</keyword>
<keyword evidence="9" id="KW-0119">Carbohydrate metabolism</keyword>
<accession>A0ABV3Q2P7</accession>
<evidence type="ECO:0000313" key="15">
    <source>
        <dbReference type="Proteomes" id="UP001556040"/>
    </source>
</evidence>
<dbReference type="EMBL" id="JBFMIA010000004">
    <property type="protein sequence ID" value="MEW9501620.1"/>
    <property type="molecule type" value="Genomic_DNA"/>
</dbReference>
<feature type="signal peptide" evidence="12">
    <location>
        <begin position="1"/>
        <end position="26"/>
    </location>
</feature>
<evidence type="ECO:0000313" key="14">
    <source>
        <dbReference type="EMBL" id="MEW9501620.1"/>
    </source>
</evidence>
<keyword evidence="11" id="KW-0812">Transmembrane</keyword>
<dbReference type="InterPro" id="IPR054174">
    <property type="entry name" value="Alpha-amylase-like_C"/>
</dbReference>
<dbReference type="SUPFAM" id="SSF51445">
    <property type="entry name" value="(Trans)glycosidases"/>
    <property type="match status" value="1"/>
</dbReference>
<organism evidence="14 15">
    <name type="scientific">Jeotgalibacillus marinus</name>
    <dbReference type="NCBI Taxonomy" id="86667"/>
    <lineage>
        <taxon>Bacteria</taxon>
        <taxon>Bacillati</taxon>
        <taxon>Bacillota</taxon>
        <taxon>Bacilli</taxon>
        <taxon>Bacillales</taxon>
        <taxon>Caryophanaceae</taxon>
        <taxon>Jeotgalibacillus</taxon>
    </lineage>
</organism>
<evidence type="ECO:0000256" key="12">
    <source>
        <dbReference type="SAM" id="SignalP"/>
    </source>
</evidence>
<dbReference type="InterPro" id="IPR013777">
    <property type="entry name" value="A-amylase-like"/>
</dbReference>
<keyword evidence="11" id="KW-0472">Membrane</keyword>
<evidence type="ECO:0000256" key="8">
    <source>
        <dbReference type="ARBA" id="ARBA00022837"/>
    </source>
</evidence>
<dbReference type="Proteomes" id="UP001556040">
    <property type="component" value="Unassembled WGS sequence"/>
</dbReference>
<comment type="similarity">
    <text evidence="3">Belongs to the glycosyl hydrolase 13 family.</text>
</comment>